<keyword evidence="3" id="KW-1185">Reference proteome</keyword>
<evidence type="ECO:0000259" key="1">
    <source>
        <dbReference type="Pfam" id="PF04909"/>
    </source>
</evidence>
<evidence type="ECO:0000313" key="2">
    <source>
        <dbReference type="EMBL" id="TVY02035.1"/>
    </source>
</evidence>
<dbReference type="AlphaFoldDB" id="A0A559JQ71"/>
<evidence type="ECO:0000313" key="3">
    <source>
        <dbReference type="Proteomes" id="UP000316330"/>
    </source>
</evidence>
<dbReference type="InterPro" id="IPR032466">
    <property type="entry name" value="Metal_Hydrolase"/>
</dbReference>
<proteinExistence type="predicted"/>
<organism evidence="2 3">
    <name type="scientific">Cohnella terricola</name>
    <dbReference type="NCBI Taxonomy" id="1289167"/>
    <lineage>
        <taxon>Bacteria</taxon>
        <taxon>Bacillati</taxon>
        <taxon>Bacillota</taxon>
        <taxon>Bacilli</taxon>
        <taxon>Bacillales</taxon>
        <taxon>Paenibacillaceae</taxon>
        <taxon>Cohnella</taxon>
    </lineage>
</organism>
<gene>
    <name evidence="2" type="ORF">FPZ45_06225</name>
</gene>
<feature type="domain" description="Amidohydrolase-related" evidence="1">
    <location>
        <begin position="167"/>
        <end position="320"/>
    </location>
</feature>
<protein>
    <submittedName>
        <fullName evidence="2">Amidohydrolase family protein</fullName>
    </submittedName>
</protein>
<dbReference type="EMBL" id="VNJJ01000003">
    <property type="protein sequence ID" value="TVY02035.1"/>
    <property type="molecule type" value="Genomic_DNA"/>
</dbReference>
<name>A0A559JQ71_9BACL</name>
<dbReference type="OrthoDB" id="581098at2"/>
<dbReference type="Pfam" id="PF04909">
    <property type="entry name" value="Amidohydro_2"/>
    <property type="match status" value="1"/>
</dbReference>
<accession>A0A559JQ71</accession>
<reference evidence="2 3" key="1">
    <citation type="submission" date="2019-07" db="EMBL/GenBank/DDBJ databases">
        <authorList>
            <person name="Kim J."/>
        </authorList>
    </citation>
    <scope>NUCLEOTIDE SEQUENCE [LARGE SCALE GENOMIC DNA]</scope>
    <source>
        <strain evidence="2 3">G13</strain>
    </source>
</reference>
<dbReference type="RefSeq" id="WP_144699526.1">
    <property type="nucleotide sequence ID" value="NZ_VNJJ01000003.1"/>
</dbReference>
<comment type="caution">
    <text evidence="2">The sequence shown here is derived from an EMBL/GenBank/DDBJ whole genome shotgun (WGS) entry which is preliminary data.</text>
</comment>
<dbReference type="InterPro" id="IPR006680">
    <property type="entry name" value="Amidohydro-rel"/>
</dbReference>
<dbReference type="SUPFAM" id="SSF51556">
    <property type="entry name" value="Metallo-dependent hydrolases"/>
    <property type="match status" value="1"/>
</dbReference>
<sequence>MSRKKHCYLVIAVLTVIAVCLFGCSTYKQTVVKPWTEYVPKNETALITDIRKNKDPNKELYEVYDELTVIDIHNHDAANPSAIYKWGMYGIDRIVLFGNISEPSAQETDRIAWEQYRNESSHVYPSFAGFPIYEEEGVTIVQQNLENGYLNIGEVAAASSFSPVVSKVEWKAEHPNDGNFPKIYDLAAKYRVPILLHIDPPNGEPIAHLEEALDEHPDTVIIFGHANAYNPPSNIEILLAKHPNLYIDFFAGFTAYNGESTNKLEDFVPLIEKYPDRFMLSTDSGYGLTTEEAAKALYELIDLLSPETAPKVAYQNYERLIELQPPTDTQIRTIKSLSARAGKYETYHLNKRMANELIFELTKMTEK</sequence>
<keyword evidence="2" id="KW-0378">Hydrolase</keyword>
<dbReference type="GO" id="GO:0016787">
    <property type="term" value="F:hydrolase activity"/>
    <property type="evidence" value="ECO:0007669"/>
    <property type="project" value="UniProtKB-KW"/>
</dbReference>
<dbReference type="Proteomes" id="UP000316330">
    <property type="component" value="Unassembled WGS sequence"/>
</dbReference>
<dbReference type="Gene3D" id="3.20.20.140">
    <property type="entry name" value="Metal-dependent hydrolases"/>
    <property type="match status" value="1"/>
</dbReference>